<dbReference type="Proteomes" id="UP001501490">
    <property type="component" value="Unassembled WGS sequence"/>
</dbReference>
<keyword evidence="2" id="KW-1185">Reference proteome</keyword>
<dbReference type="PROSITE" id="PS51318">
    <property type="entry name" value="TAT"/>
    <property type="match status" value="1"/>
</dbReference>
<dbReference type="RefSeq" id="WP_344807807.1">
    <property type="nucleotide sequence ID" value="NZ_BAABAB010000031.1"/>
</dbReference>
<comment type="caution">
    <text evidence="1">The sequence shown here is derived from an EMBL/GenBank/DDBJ whole genome shotgun (WGS) entry which is preliminary data.</text>
</comment>
<gene>
    <name evidence="1" type="ORF">GCM10022236_39500</name>
</gene>
<evidence type="ECO:0000313" key="1">
    <source>
        <dbReference type="EMBL" id="GAA3633043.1"/>
    </source>
</evidence>
<evidence type="ECO:0000313" key="2">
    <source>
        <dbReference type="Proteomes" id="UP001501490"/>
    </source>
</evidence>
<dbReference type="InterPro" id="IPR006311">
    <property type="entry name" value="TAT_signal"/>
</dbReference>
<sequence>MAGRDENNKIAVDDPAPALNRRGLLRGGAIIAGAAVGGVAAAALTAPAAEAADGDAVLAGRSTGAESSTGIEIGDGTGSADPTLKLSNANGPSLYLEPLAADYAGQLELGQIANTVIGPVIGVDSLLGETTTFLATGIDLADLPTPYALPTPVRVLDTASAAGRRRIIRMSSGALDSAGRMTPKSWLDLEVAVEEADFVVPSAYLNVSAVAPVTNGYLAAYPPGDFPGTSTLNFQAKVTIANLAFVSTAIVQGRFAVRIYSSALTRVVADLTGVTIKGTDQSAGLAAQRTTRTAKAARRLRSTLTDRVRRSLSR</sequence>
<accession>A0ABP7AJ73</accession>
<reference evidence="2" key="1">
    <citation type="journal article" date="2019" name="Int. J. Syst. Evol. Microbiol.">
        <title>The Global Catalogue of Microorganisms (GCM) 10K type strain sequencing project: providing services to taxonomists for standard genome sequencing and annotation.</title>
        <authorList>
            <consortium name="The Broad Institute Genomics Platform"/>
            <consortium name="The Broad Institute Genome Sequencing Center for Infectious Disease"/>
            <person name="Wu L."/>
            <person name="Ma J."/>
        </authorList>
    </citation>
    <scope>NUCLEOTIDE SEQUENCE [LARGE SCALE GENOMIC DNA]</scope>
    <source>
        <strain evidence="2">JCM 16929</strain>
    </source>
</reference>
<protein>
    <submittedName>
        <fullName evidence="1">Uncharacterized protein</fullName>
    </submittedName>
</protein>
<proteinExistence type="predicted"/>
<name>A0ABP7AJ73_9ACTN</name>
<organism evidence="1 2">
    <name type="scientific">Microlunatus ginsengisoli</name>
    <dbReference type="NCBI Taxonomy" id="363863"/>
    <lineage>
        <taxon>Bacteria</taxon>
        <taxon>Bacillati</taxon>
        <taxon>Actinomycetota</taxon>
        <taxon>Actinomycetes</taxon>
        <taxon>Propionibacteriales</taxon>
        <taxon>Propionibacteriaceae</taxon>
        <taxon>Microlunatus</taxon>
    </lineage>
</organism>
<dbReference type="EMBL" id="BAABAB010000031">
    <property type="protein sequence ID" value="GAA3633043.1"/>
    <property type="molecule type" value="Genomic_DNA"/>
</dbReference>